<dbReference type="InterPro" id="IPR013094">
    <property type="entry name" value="AB_hydrolase_3"/>
</dbReference>
<name>A0A562RFR2_9BURK</name>
<reference evidence="3 4" key="1">
    <citation type="journal article" date="2015" name="Stand. Genomic Sci.">
        <title>Genomic Encyclopedia of Bacterial and Archaeal Type Strains, Phase III: the genomes of soil and plant-associated and newly described type strains.</title>
        <authorList>
            <person name="Whitman W.B."/>
            <person name="Woyke T."/>
            <person name="Klenk H.P."/>
            <person name="Zhou Y."/>
            <person name="Lilburn T.G."/>
            <person name="Beck B.J."/>
            <person name="De Vos P."/>
            <person name="Vandamme P."/>
            <person name="Eisen J.A."/>
            <person name="Garrity G."/>
            <person name="Hugenholtz P."/>
            <person name="Kyrpides N.C."/>
        </authorList>
    </citation>
    <scope>NUCLEOTIDE SEQUENCE [LARGE SCALE GENOMIC DNA]</scope>
    <source>
        <strain evidence="3 4">CGMCC 1.10822</strain>
    </source>
</reference>
<dbReference type="Gene3D" id="3.40.50.1820">
    <property type="entry name" value="alpha/beta hydrolase"/>
    <property type="match status" value="1"/>
</dbReference>
<dbReference type="SUPFAM" id="SSF50475">
    <property type="entry name" value="FMN-binding split barrel"/>
    <property type="match status" value="1"/>
</dbReference>
<accession>A0A562RFR2</accession>
<comment type="caution">
    <text evidence="3">The sequence shown here is derived from an EMBL/GenBank/DDBJ whole genome shotgun (WGS) entry which is preliminary data.</text>
</comment>
<dbReference type="Proteomes" id="UP000318431">
    <property type="component" value="Unassembled WGS sequence"/>
</dbReference>
<dbReference type="AlphaFoldDB" id="A0A562RFR2"/>
<gene>
    <name evidence="3" type="ORF">IP91_01517</name>
</gene>
<dbReference type="RefSeq" id="WP_145648270.1">
    <property type="nucleotide sequence ID" value="NZ_VLLB01000002.1"/>
</dbReference>
<dbReference type="PANTHER" id="PTHR48081:SF8">
    <property type="entry name" value="ALPHA_BETA HYDROLASE FOLD-3 DOMAIN-CONTAINING PROTEIN-RELATED"/>
    <property type="match status" value="1"/>
</dbReference>
<dbReference type="InterPro" id="IPR050300">
    <property type="entry name" value="GDXG_lipolytic_enzyme"/>
</dbReference>
<dbReference type="SUPFAM" id="SSF53474">
    <property type="entry name" value="alpha/beta-Hydrolases"/>
    <property type="match status" value="1"/>
</dbReference>
<dbReference type="InterPro" id="IPR029058">
    <property type="entry name" value="AB_hydrolase_fold"/>
</dbReference>
<feature type="domain" description="Alpha/beta hydrolase fold-3" evidence="2">
    <location>
        <begin position="303"/>
        <end position="510"/>
    </location>
</feature>
<proteinExistence type="predicted"/>
<dbReference type="EMBL" id="VLLB01000002">
    <property type="protein sequence ID" value="TWI67404.1"/>
    <property type="molecule type" value="Genomic_DNA"/>
</dbReference>
<keyword evidence="1" id="KW-0378">Hydrolase</keyword>
<protein>
    <submittedName>
        <fullName evidence="3">Acetyl esterase/lipase</fullName>
    </submittedName>
</protein>
<keyword evidence="4" id="KW-1185">Reference proteome</keyword>
<evidence type="ECO:0000313" key="3">
    <source>
        <dbReference type="EMBL" id="TWI67404.1"/>
    </source>
</evidence>
<dbReference type="PANTHER" id="PTHR48081">
    <property type="entry name" value="AB HYDROLASE SUPERFAMILY PROTEIN C4A8.06C"/>
    <property type="match status" value="1"/>
</dbReference>
<evidence type="ECO:0000256" key="1">
    <source>
        <dbReference type="ARBA" id="ARBA00022801"/>
    </source>
</evidence>
<dbReference type="Pfam" id="PF07859">
    <property type="entry name" value="Abhydrolase_3"/>
    <property type="match status" value="1"/>
</dbReference>
<dbReference type="InterPro" id="IPR012349">
    <property type="entry name" value="Split_barrel_FMN-bd"/>
</dbReference>
<dbReference type="Gene3D" id="2.30.110.10">
    <property type="entry name" value="Electron Transport, Fmn-binding Protein, Chain A"/>
    <property type="match status" value="1"/>
</dbReference>
<sequence>MTDKFSPRSPQDLADLVLAQPLAWIVSGPADALQATVLPIQLECDEAGQPQRLLGHFGRSNPQWEQLAQSPHATVLLIGPQGYISPSWFADRTQAPTWNYTTARFDVEVDICDTPEDADALLRRLAGQMEDGRPNAWHVEDMGARYQNLSRGVVGFDARIVGSSARFKLGQDERDDVFADIVRGLQAGAQAGSAEVLADWMRRFADRPAPIVAPPAVPAPAALDPHIMRFIDDVRDRGRALTAGRTLGWPERRIVAEQSRLPWQEGGPVMASTVERVADTAAGPVRLRFYDPGTAEGETKPALVYMHGGGWALFGLDTHDRLMREFAARSGMVVIGVDYALAPEARYPVALNQVVGVVRWLRQHGGAFGVDVDRLALGGDSAGGSLSMGTVLKLRDAGEGAAVKAVLSIYGAFSPYCSPASRQRYGTPQDMLTADEVDEFWNVYVGSTADRNDPYLNSVLAPLHGLPPVFLIVGECDVVTEQSMTMAGCLLAAGNAVKLEVYAGAPHSFIEAMAVSQVASDAIDDGAAWLRTTLFHNPRSKDAA</sequence>
<organism evidence="3 4">
    <name type="scientific">Pseudoduganella lurida</name>
    <dbReference type="NCBI Taxonomy" id="1036180"/>
    <lineage>
        <taxon>Bacteria</taxon>
        <taxon>Pseudomonadati</taxon>
        <taxon>Pseudomonadota</taxon>
        <taxon>Betaproteobacteria</taxon>
        <taxon>Burkholderiales</taxon>
        <taxon>Oxalobacteraceae</taxon>
        <taxon>Telluria group</taxon>
        <taxon>Pseudoduganella</taxon>
    </lineage>
</organism>
<dbReference type="OrthoDB" id="9771666at2"/>
<dbReference type="InterPro" id="IPR007396">
    <property type="entry name" value="TR_PAI2-type"/>
</dbReference>
<evidence type="ECO:0000259" key="2">
    <source>
        <dbReference type="Pfam" id="PF07859"/>
    </source>
</evidence>
<evidence type="ECO:0000313" key="4">
    <source>
        <dbReference type="Proteomes" id="UP000318431"/>
    </source>
</evidence>
<dbReference type="GO" id="GO:0016787">
    <property type="term" value="F:hydrolase activity"/>
    <property type="evidence" value="ECO:0007669"/>
    <property type="project" value="UniProtKB-KW"/>
</dbReference>
<dbReference type="Pfam" id="PF04299">
    <property type="entry name" value="FMN_bind_2"/>
    <property type="match status" value="1"/>
</dbReference>